<dbReference type="GO" id="GO:0009025">
    <property type="term" value="F:tagatose-bisphosphate aldolase activity"/>
    <property type="evidence" value="ECO:0007669"/>
    <property type="project" value="TreeGrafter"/>
</dbReference>
<evidence type="ECO:0000313" key="4">
    <source>
        <dbReference type="Proteomes" id="UP000236488"/>
    </source>
</evidence>
<gene>
    <name evidence="3" type="ORF">C2L80_08080</name>
</gene>
<comment type="caution">
    <text evidence="3">The sequence shown here is derived from an EMBL/GenBank/DDBJ whole genome shotgun (WGS) entry which is preliminary data.</text>
</comment>
<keyword evidence="2" id="KW-0862">Zinc</keyword>
<dbReference type="CDD" id="cd00947">
    <property type="entry name" value="TBP_aldolase_IIB"/>
    <property type="match status" value="1"/>
</dbReference>
<evidence type="ECO:0000256" key="1">
    <source>
        <dbReference type="PIRSR" id="PIRSR001359-1"/>
    </source>
</evidence>
<feature type="binding site" evidence="2">
    <location>
        <position position="208"/>
    </location>
    <ligand>
        <name>Zn(2+)</name>
        <dbReference type="ChEBI" id="CHEBI:29105"/>
        <label>1</label>
        <note>catalytic</note>
    </ligand>
</feature>
<dbReference type="PANTHER" id="PTHR30304:SF0">
    <property type="entry name" value="D-TAGATOSE-1,6-BISPHOSPHATE ALDOLASE SUBUNIT GATY-RELATED"/>
    <property type="match status" value="1"/>
</dbReference>
<dbReference type="SUPFAM" id="SSF51569">
    <property type="entry name" value="Aldolase"/>
    <property type="match status" value="1"/>
</dbReference>
<protein>
    <submittedName>
        <fullName evidence="3">Ketose-bisphosphate aldolase</fullName>
    </submittedName>
</protein>
<keyword evidence="4" id="KW-1185">Reference proteome</keyword>
<dbReference type="Gene3D" id="3.20.20.70">
    <property type="entry name" value="Aldolase class I"/>
    <property type="match status" value="1"/>
</dbReference>
<proteinExistence type="predicted"/>
<dbReference type="RefSeq" id="WP_103262992.1">
    <property type="nucleotide sequence ID" value="NZ_PPEL01000044.1"/>
</dbReference>
<dbReference type="PIRSF" id="PIRSF001359">
    <property type="entry name" value="F_bP_aldolase_II"/>
    <property type="match status" value="1"/>
</dbReference>
<dbReference type="Pfam" id="PF01116">
    <property type="entry name" value="F_bP_aldolase"/>
    <property type="match status" value="1"/>
</dbReference>
<feature type="binding site" evidence="2">
    <location>
        <position position="103"/>
    </location>
    <ligand>
        <name>Zn(2+)</name>
        <dbReference type="ChEBI" id="CHEBI:29105"/>
        <label>2</label>
    </ligand>
</feature>
<name>A0A2K2U4A0_9ACTN</name>
<dbReference type="InterPro" id="IPR050246">
    <property type="entry name" value="Class_II_FBP_aldolase"/>
</dbReference>
<dbReference type="InterPro" id="IPR013785">
    <property type="entry name" value="Aldolase_TIM"/>
</dbReference>
<dbReference type="AlphaFoldDB" id="A0A2K2U4A0"/>
<dbReference type="InterPro" id="IPR000771">
    <property type="entry name" value="FBA_II"/>
</dbReference>
<feature type="active site" description="Proton donor" evidence="1">
    <location>
        <position position="81"/>
    </location>
</feature>
<dbReference type="GO" id="GO:0005975">
    <property type="term" value="P:carbohydrate metabolic process"/>
    <property type="evidence" value="ECO:0007669"/>
    <property type="project" value="InterPro"/>
</dbReference>
<sequence length="283" mass="30172">MLASLTSVLGWAEERGCAAAAFDTPNLELLLAAIGAAEARDEPVIIQHAQLHESETSIDVIGPIMVMRAEAACVPVCVMLDHGEDLDYVRRALDLGFSAIMIDGSQLPYDENVALTRAATEMAHARGADVEAEIGFTTGHEGLEDADDDRANVYTDPAEAARFVADTGIDALAASVGTVHGFYKAEPKLDFDRIAELRRVCGVPLVMHGGSGLSREDTRAAIAAGIRKINYFSYMSNAGVRAVEALIAEKRPKYFHALANAATEAMQADAEAAMEMFSMVPTA</sequence>
<dbReference type="GO" id="GO:0005829">
    <property type="term" value="C:cytosol"/>
    <property type="evidence" value="ECO:0007669"/>
    <property type="project" value="TreeGrafter"/>
</dbReference>
<dbReference type="GO" id="GO:0008270">
    <property type="term" value="F:zinc ion binding"/>
    <property type="evidence" value="ECO:0007669"/>
    <property type="project" value="InterPro"/>
</dbReference>
<accession>A0A2K2U4A0</accession>
<evidence type="ECO:0000313" key="3">
    <source>
        <dbReference type="EMBL" id="PNV65155.1"/>
    </source>
</evidence>
<feature type="binding site" evidence="2">
    <location>
        <position position="180"/>
    </location>
    <ligand>
        <name>Zn(2+)</name>
        <dbReference type="ChEBI" id="CHEBI:29105"/>
        <label>1</label>
        <note>catalytic</note>
    </ligand>
</feature>
<organism evidence="3 4">
    <name type="scientific">Rubneribacter badeniensis</name>
    <dbReference type="NCBI Taxonomy" id="2070688"/>
    <lineage>
        <taxon>Bacteria</taxon>
        <taxon>Bacillati</taxon>
        <taxon>Actinomycetota</taxon>
        <taxon>Coriobacteriia</taxon>
        <taxon>Eggerthellales</taxon>
        <taxon>Eggerthellaceae</taxon>
        <taxon>Rubneribacter</taxon>
    </lineage>
</organism>
<evidence type="ECO:0000256" key="2">
    <source>
        <dbReference type="PIRSR" id="PIRSR001359-3"/>
    </source>
</evidence>
<dbReference type="Proteomes" id="UP000236488">
    <property type="component" value="Unassembled WGS sequence"/>
</dbReference>
<dbReference type="EMBL" id="PPEL01000044">
    <property type="protein sequence ID" value="PNV65155.1"/>
    <property type="molecule type" value="Genomic_DNA"/>
</dbReference>
<feature type="binding site" evidence="2">
    <location>
        <position position="133"/>
    </location>
    <ligand>
        <name>Zn(2+)</name>
        <dbReference type="ChEBI" id="CHEBI:29105"/>
        <label>2</label>
    </ligand>
</feature>
<comment type="cofactor">
    <cofactor evidence="2">
        <name>Zn(2+)</name>
        <dbReference type="ChEBI" id="CHEBI:29105"/>
    </cofactor>
    <text evidence="2">Binds 2 Zn(2+) ions per subunit. One is catalytic and the other provides a structural contribution.</text>
</comment>
<reference evidence="3 4" key="1">
    <citation type="journal article" date="2018" name="Int. J. Syst. Evol. Microbiol.">
        <title>Rubneribacter badeniensis gen. nov., sp. nov. and Enteroscipio rubneri gen. nov., sp. nov., new members of the Eggerthellaceae isolated from human faeces.</title>
        <authorList>
            <person name="Danylec N."/>
            <person name="Gobl A."/>
            <person name="Stoll D.A."/>
            <person name="Hetzer B."/>
            <person name="Kulling S.E."/>
            <person name="Huch M."/>
        </authorList>
    </citation>
    <scope>NUCLEOTIDE SEQUENCE [LARGE SCALE GENOMIC DNA]</scope>
    <source>
        <strain evidence="3 4">ResAG-85</strain>
    </source>
</reference>
<dbReference type="PANTHER" id="PTHR30304">
    <property type="entry name" value="D-TAGATOSE-1,6-BISPHOSPHATE ALDOLASE"/>
    <property type="match status" value="1"/>
</dbReference>
<keyword evidence="2" id="KW-0479">Metal-binding</keyword>
<feature type="binding site" evidence="2">
    <location>
        <position position="82"/>
    </location>
    <ligand>
        <name>Zn(2+)</name>
        <dbReference type="ChEBI" id="CHEBI:29105"/>
        <label>1</label>
        <note>catalytic</note>
    </ligand>
</feature>